<accession>A0ABW3R543</accession>
<dbReference type="EMBL" id="JBHTLK010000328">
    <property type="protein sequence ID" value="MFD1152138.1"/>
    <property type="molecule type" value="Genomic_DNA"/>
</dbReference>
<feature type="region of interest" description="Disordered" evidence="1">
    <location>
        <begin position="1"/>
        <end position="29"/>
    </location>
</feature>
<evidence type="ECO:0000259" key="2">
    <source>
        <dbReference type="Pfam" id="PF25583"/>
    </source>
</evidence>
<feature type="non-terminal residue" evidence="3">
    <location>
        <position position="1"/>
    </location>
</feature>
<gene>
    <name evidence="3" type="ORF">ACFQ3T_33800</name>
</gene>
<protein>
    <submittedName>
        <fullName evidence="3">Helix-turn-helix transcriptional regulator</fullName>
    </submittedName>
</protein>
<dbReference type="InterPro" id="IPR057727">
    <property type="entry name" value="WCX_dom"/>
</dbReference>
<evidence type="ECO:0000256" key="1">
    <source>
        <dbReference type="SAM" id="MobiDB-lite"/>
    </source>
</evidence>
<reference evidence="4" key="1">
    <citation type="journal article" date="2019" name="Int. J. Syst. Evol. Microbiol.">
        <title>The Global Catalogue of Microorganisms (GCM) 10K type strain sequencing project: providing services to taxonomists for standard genome sequencing and annotation.</title>
        <authorList>
            <consortium name="The Broad Institute Genomics Platform"/>
            <consortium name="The Broad Institute Genome Sequencing Center for Infectious Disease"/>
            <person name="Wu L."/>
            <person name="Ma J."/>
        </authorList>
    </citation>
    <scope>NUCLEOTIDE SEQUENCE [LARGE SCALE GENOMIC DNA]</scope>
    <source>
        <strain evidence="4">CCUG 60214</strain>
    </source>
</reference>
<comment type="caution">
    <text evidence="3">The sequence shown here is derived from an EMBL/GenBank/DDBJ whole genome shotgun (WGS) entry which is preliminary data.</text>
</comment>
<proteinExistence type="predicted"/>
<name>A0ABW3R543_9PSEU</name>
<organism evidence="3 4">
    <name type="scientific">Saccharothrix hoggarensis</name>
    <dbReference type="NCBI Taxonomy" id="913853"/>
    <lineage>
        <taxon>Bacteria</taxon>
        <taxon>Bacillati</taxon>
        <taxon>Actinomycetota</taxon>
        <taxon>Actinomycetes</taxon>
        <taxon>Pseudonocardiales</taxon>
        <taxon>Pseudonocardiaceae</taxon>
        <taxon>Saccharothrix</taxon>
    </lineage>
</organism>
<evidence type="ECO:0000313" key="4">
    <source>
        <dbReference type="Proteomes" id="UP001597168"/>
    </source>
</evidence>
<dbReference type="PANTHER" id="PTHR34580:SF1">
    <property type="entry name" value="PROTEIN PAFC"/>
    <property type="match status" value="1"/>
</dbReference>
<dbReference type="PANTHER" id="PTHR34580">
    <property type="match status" value="1"/>
</dbReference>
<keyword evidence="4" id="KW-1185">Reference proteome</keyword>
<evidence type="ECO:0000313" key="3">
    <source>
        <dbReference type="EMBL" id="MFD1152138.1"/>
    </source>
</evidence>
<dbReference type="InterPro" id="IPR051534">
    <property type="entry name" value="CBASS_pafABC_assoc_protein"/>
</dbReference>
<dbReference type="Proteomes" id="UP001597168">
    <property type="component" value="Unassembled WGS sequence"/>
</dbReference>
<feature type="domain" description="WCX" evidence="2">
    <location>
        <begin position="76"/>
        <end position="156"/>
    </location>
</feature>
<dbReference type="RefSeq" id="WP_380729760.1">
    <property type="nucleotide sequence ID" value="NZ_JBHTLK010000328.1"/>
</dbReference>
<feature type="compositionally biased region" description="Gly residues" evidence="1">
    <location>
        <begin position="1"/>
        <end position="13"/>
    </location>
</feature>
<dbReference type="Pfam" id="PF25583">
    <property type="entry name" value="WCX"/>
    <property type="match status" value="1"/>
</dbReference>
<sequence>GNGAGGSGVGGSRADGFAAAGGRADDDPVDGDLRTYRVSRVVEVTATDEPFERPEGFDLAGYWAGWTRRFEEWTYPMRVTVRLTPAGLRDARALLSLVAARELRDVEPAGEWTTVSVPVESLDHALVDLLRLGPDAEVLEPPELRDRVVARLTDMAAVYRR</sequence>